<evidence type="ECO:0000313" key="2">
    <source>
        <dbReference type="Proteomes" id="UP000017048"/>
    </source>
</evidence>
<keyword evidence="2" id="KW-1185">Reference proteome</keyword>
<dbReference type="SUPFAM" id="SSF81901">
    <property type="entry name" value="HCP-like"/>
    <property type="match status" value="1"/>
</dbReference>
<dbReference type="RefSeq" id="WP_022566995.1">
    <property type="nucleotide sequence ID" value="NZ_BAFO02000032.1"/>
</dbReference>
<dbReference type="Proteomes" id="UP000017048">
    <property type="component" value="Unassembled WGS sequence"/>
</dbReference>
<dbReference type="GeneID" id="91517138"/>
<reference evidence="1 2" key="1">
    <citation type="journal article" date="2014" name="BMC Genomics">
        <title>Genome based analysis of type-I polyketide synthase and nonribosomal peptide synthetase gene clusters in seven strains of five representative Nocardia species.</title>
        <authorList>
            <person name="Komaki H."/>
            <person name="Ichikawa N."/>
            <person name="Hosoyama A."/>
            <person name="Takahashi-Nakaguchi A."/>
            <person name="Matsuzawa T."/>
            <person name="Suzuki K."/>
            <person name="Fujita N."/>
            <person name="Gonoi T."/>
        </authorList>
    </citation>
    <scope>NUCLEOTIDE SEQUENCE [LARGE SCALE GENOMIC DNA]</scope>
    <source>
        <strain evidence="1 2">NBRC 15531</strain>
    </source>
</reference>
<dbReference type="EMBL" id="BAFO02000032">
    <property type="protein sequence ID" value="GAD86533.1"/>
    <property type="molecule type" value="Genomic_DNA"/>
</dbReference>
<gene>
    <name evidence="1" type="ORF">NCAST_32_10200</name>
</gene>
<dbReference type="Pfam" id="PF13374">
    <property type="entry name" value="TPR_10"/>
    <property type="match status" value="1"/>
</dbReference>
<dbReference type="STRING" id="1824.SAMN05444423_10290"/>
<evidence type="ECO:0000313" key="1">
    <source>
        <dbReference type="EMBL" id="GAD86533.1"/>
    </source>
</evidence>
<dbReference type="Gene3D" id="1.25.40.10">
    <property type="entry name" value="Tetratricopeptide repeat domain"/>
    <property type="match status" value="1"/>
</dbReference>
<comment type="caution">
    <text evidence="1">The sequence shown here is derived from an EMBL/GenBank/DDBJ whole genome shotgun (WGS) entry which is preliminary data.</text>
</comment>
<accession>U5EJL9</accession>
<dbReference type="AlphaFoldDB" id="U5EJL9"/>
<dbReference type="eggNOG" id="COG0790">
    <property type="taxonomic scope" value="Bacteria"/>
</dbReference>
<dbReference type="InterPro" id="IPR011990">
    <property type="entry name" value="TPR-like_helical_dom_sf"/>
</dbReference>
<name>U5EJL9_NOCAS</name>
<organism evidence="1 2">
    <name type="scientific">Nocardia asteroides NBRC 15531</name>
    <dbReference type="NCBI Taxonomy" id="1110697"/>
    <lineage>
        <taxon>Bacteria</taxon>
        <taxon>Bacillati</taxon>
        <taxon>Actinomycetota</taxon>
        <taxon>Actinomycetes</taxon>
        <taxon>Mycobacteriales</taxon>
        <taxon>Nocardiaceae</taxon>
        <taxon>Nocardia</taxon>
    </lineage>
</organism>
<sequence length="388" mass="42845">MLRTRLYGTAAREVAEQFRDKRSTSTTRPKWARWWTGTDDGPHDYSIPDQFRSAVSIERPDSRHAHRGDIAVTVTLDDSQQDYIADQARSMFARAREPGVIYEIAYGGRKPVRVGSYELQHAEIASLAVLLATETDLAAGIAHFAKVNKHDPDTRYRCGVMHDQSGHTGEALRWFRRSARDGSLAMRLLAAPLPATVAPTPSWSRRATAAMGCLWLTAGDLGPASKAFDRAADAGEPLGHFGSGAIDLLQGNLGPAERKLRHAADAGQVEAMHCLAKLLSSRFELEQAEHLLRAAIETGYFDAVTALAAILLKRDDTDEALALLEIGAQRASVGAMAMLGATLIELDRPQRGHWWRRQAEYWWGVHEVYYPAKTLRLWASVALADIQK</sequence>
<protein>
    <submittedName>
        <fullName evidence="1">Uncharacterized protein</fullName>
    </submittedName>
</protein>
<proteinExistence type="predicted"/>